<accession>A0A2P2JHN2</accession>
<sequence length="86" mass="10174">MIRNDLLSTTTPFLRCRYKTKAHVPQHPLHLEVEAKTIAPEAQMEKPKQYLQNLPERGKNWKLENIMQLICNEDEVQMFQKLKGEL</sequence>
<name>A0A2P2JHN2_RHIMU</name>
<dbReference type="AlphaFoldDB" id="A0A2P2JHN2"/>
<protein>
    <submittedName>
        <fullName evidence="1">Uncharacterized protein</fullName>
    </submittedName>
</protein>
<reference evidence="1" key="1">
    <citation type="submission" date="2018-02" db="EMBL/GenBank/DDBJ databases">
        <title>Rhizophora mucronata_Transcriptome.</title>
        <authorList>
            <person name="Meera S.P."/>
            <person name="Sreeshan A."/>
            <person name="Augustine A."/>
        </authorList>
    </citation>
    <scope>NUCLEOTIDE SEQUENCE</scope>
    <source>
        <tissue evidence="1">Leaf</tissue>
    </source>
</reference>
<proteinExistence type="predicted"/>
<dbReference type="EMBL" id="GGEC01012495">
    <property type="protein sequence ID" value="MBW92978.1"/>
    <property type="molecule type" value="Transcribed_RNA"/>
</dbReference>
<organism evidence="1">
    <name type="scientific">Rhizophora mucronata</name>
    <name type="common">Asiatic mangrove</name>
    <dbReference type="NCBI Taxonomy" id="61149"/>
    <lineage>
        <taxon>Eukaryota</taxon>
        <taxon>Viridiplantae</taxon>
        <taxon>Streptophyta</taxon>
        <taxon>Embryophyta</taxon>
        <taxon>Tracheophyta</taxon>
        <taxon>Spermatophyta</taxon>
        <taxon>Magnoliopsida</taxon>
        <taxon>eudicotyledons</taxon>
        <taxon>Gunneridae</taxon>
        <taxon>Pentapetalae</taxon>
        <taxon>rosids</taxon>
        <taxon>fabids</taxon>
        <taxon>Malpighiales</taxon>
        <taxon>Rhizophoraceae</taxon>
        <taxon>Rhizophora</taxon>
    </lineage>
</organism>
<evidence type="ECO:0000313" key="1">
    <source>
        <dbReference type="EMBL" id="MBW92978.1"/>
    </source>
</evidence>